<evidence type="ECO:0000313" key="3">
    <source>
        <dbReference type="Proteomes" id="UP000626109"/>
    </source>
</evidence>
<evidence type="ECO:0000313" key="2">
    <source>
        <dbReference type="EMBL" id="CAE8688100.1"/>
    </source>
</evidence>
<evidence type="ECO:0000256" key="1">
    <source>
        <dbReference type="SAM" id="SignalP"/>
    </source>
</evidence>
<comment type="caution">
    <text evidence="2">The sequence shown here is derived from an EMBL/GenBank/DDBJ whole genome shotgun (WGS) entry which is preliminary data.</text>
</comment>
<keyword evidence="1" id="KW-0732">Signal</keyword>
<dbReference type="EMBL" id="CAJNNW010026846">
    <property type="protein sequence ID" value="CAE8688100.1"/>
    <property type="molecule type" value="Genomic_DNA"/>
</dbReference>
<name>A0A813JRZ8_POLGL</name>
<proteinExistence type="predicted"/>
<dbReference type="AlphaFoldDB" id="A0A813JRZ8"/>
<sequence length="146" mass="15305">MTWRSLLTFTSLLLPGCAAANSSNTSTASTPMFCYVGNYSSSYDFGDMSTMVLTKCGAGQSCQLSQEAWGCLDGGYSSVGACVDAGACNSSNGSFNPDCQTDLFWSCCADADGCNNNAGSAWLVSRTTRTAQPVTMVFTAMLLAFF</sequence>
<feature type="chain" id="PRO_5032639999" evidence="1">
    <location>
        <begin position="20"/>
        <end position="146"/>
    </location>
</feature>
<accession>A0A813JRZ8</accession>
<gene>
    <name evidence="2" type="ORF">PGLA2088_LOCUS25761</name>
</gene>
<reference evidence="2" key="1">
    <citation type="submission" date="2021-02" db="EMBL/GenBank/DDBJ databases">
        <authorList>
            <person name="Dougan E. K."/>
            <person name="Rhodes N."/>
            <person name="Thang M."/>
            <person name="Chan C."/>
        </authorList>
    </citation>
    <scope>NUCLEOTIDE SEQUENCE</scope>
</reference>
<protein>
    <submittedName>
        <fullName evidence="2">Uncharacterized protein</fullName>
    </submittedName>
</protein>
<dbReference type="Proteomes" id="UP000626109">
    <property type="component" value="Unassembled WGS sequence"/>
</dbReference>
<feature type="signal peptide" evidence="1">
    <location>
        <begin position="1"/>
        <end position="19"/>
    </location>
</feature>
<organism evidence="2 3">
    <name type="scientific">Polarella glacialis</name>
    <name type="common">Dinoflagellate</name>
    <dbReference type="NCBI Taxonomy" id="89957"/>
    <lineage>
        <taxon>Eukaryota</taxon>
        <taxon>Sar</taxon>
        <taxon>Alveolata</taxon>
        <taxon>Dinophyceae</taxon>
        <taxon>Suessiales</taxon>
        <taxon>Suessiaceae</taxon>
        <taxon>Polarella</taxon>
    </lineage>
</organism>